<evidence type="ECO:0000313" key="1">
    <source>
        <dbReference type="EMBL" id="CAG8618987.1"/>
    </source>
</evidence>
<gene>
    <name evidence="1" type="ORF">GMARGA_LOCUS7744</name>
</gene>
<keyword evidence="2" id="KW-1185">Reference proteome</keyword>
<name>A0ABN7UMA7_GIGMA</name>
<accession>A0ABN7UMA7</accession>
<comment type="caution">
    <text evidence="1">The sequence shown here is derived from an EMBL/GenBank/DDBJ whole genome shotgun (WGS) entry which is preliminary data.</text>
</comment>
<reference evidence="1 2" key="1">
    <citation type="submission" date="2021-06" db="EMBL/GenBank/DDBJ databases">
        <authorList>
            <person name="Kallberg Y."/>
            <person name="Tangrot J."/>
            <person name="Rosling A."/>
        </authorList>
    </citation>
    <scope>NUCLEOTIDE SEQUENCE [LARGE SCALE GENOMIC DNA]</scope>
    <source>
        <strain evidence="1 2">120-4 pot B 10/14</strain>
    </source>
</reference>
<proteinExistence type="predicted"/>
<organism evidence="1 2">
    <name type="scientific">Gigaspora margarita</name>
    <dbReference type="NCBI Taxonomy" id="4874"/>
    <lineage>
        <taxon>Eukaryota</taxon>
        <taxon>Fungi</taxon>
        <taxon>Fungi incertae sedis</taxon>
        <taxon>Mucoromycota</taxon>
        <taxon>Glomeromycotina</taxon>
        <taxon>Glomeromycetes</taxon>
        <taxon>Diversisporales</taxon>
        <taxon>Gigasporaceae</taxon>
        <taxon>Gigaspora</taxon>
    </lineage>
</organism>
<dbReference type="EMBL" id="CAJVQB010003830">
    <property type="protein sequence ID" value="CAG8618987.1"/>
    <property type="molecule type" value="Genomic_DNA"/>
</dbReference>
<dbReference type="Proteomes" id="UP000789901">
    <property type="component" value="Unassembled WGS sequence"/>
</dbReference>
<evidence type="ECO:0000313" key="2">
    <source>
        <dbReference type="Proteomes" id="UP000789901"/>
    </source>
</evidence>
<protein>
    <submittedName>
        <fullName evidence="1">9355_t:CDS:1</fullName>
    </submittedName>
</protein>
<sequence>MLSGDDRLKILKNFNLNIIFAFQRATIIRELWDSFIDLYNNIHNKSNTTGNQFHQKARQWLKLILTKSQDNINSSGFVRGLYRPMDITPYIYILVYHVPEFIEYIRILDFQDFLVVV</sequence>